<evidence type="ECO:0000313" key="2">
    <source>
        <dbReference type="Proteomes" id="UP000030321"/>
    </source>
</evidence>
<evidence type="ECO:0008006" key="3">
    <source>
        <dbReference type="Google" id="ProtNLM"/>
    </source>
</evidence>
<dbReference type="EMBL" id="BBPA01000070">
    <property type="protein sequence ID" value="GAL95417.1"/>
    <property type="molecule type" value="Genomic_DNA"/>
</dbReference>
<proteinExistence type="predicted"/>
<name>A0A0A1W056_MICAE</name>
<protein>
    <recommendedName>
        <fullName evidence="3">DUF3352 domain-containing protein</fullName>
    </recommendedName>
</protein>
<organism evidence="1 2">
    <name type="scientific">Microcystis aeruginosa NIES-44</name>
    <dbReference type="NCBI Taxonomy" id="449439"/>
    <lineage>
        <taxon>Bacteria</taxon>
        <taxon>Bacillati</taxon>
        <taxon>Cyanobacteriota</taxon>
        <taxon>Cyanophyceae</taxon>
        <taxon>Oscillatoriophycideae</taxon>
        <taxon>Chroococcales</taxon>
        <taxon>Microcystaceae</taxon>
        <taxon>Microcystis</taxon>
    </lineage>
</organism>
<gene>
    <name evidence="1" type="ORF">N44_04272</name>
</gene>
<comment type="caution">
    <text evidence="1">The sequence shown here is derived from an EMBL/GenBank/DDBJ whole genome shotgun (WGS) entry which is preliminary data.</text>
</comment>
<accession>A0A0A1W056</accession>
<evidence type="ECO:0000313" key="1">
    <source>
        <dbReference type="EMBL" id="GAL95417.1"/>
    </source>
</evidence>
<dbReference type="AlphaFoldDB" id="A0A0A1W056"/>
<dbReference type="Pfam" id="PF11832">
    <property type="entry name" value="DUF3352"/>
    <property type="match status" value="1"/>
</dbReference>
<reference evidence="2" key="1">
    <citation type="journal article" date="2015" name="Genome">
        <title>Whole Genome Sequence of the Non-Microcystin-Producing Microcystis aeruginosa Strain NIES-44.</title>
        <authorList>
            <person name="Okano K."/>
            <person name="Miyata N."/>
            <person name="Ozaki Y."/>
        </authorList>
    </citation>
    <scope>NUCLEOTIDE SEQUENCE [LARGE SCALE GENOMIC DNA]</scope>
    <source>
        <strain evidence="2">NIES-44</strain>
    </source>
</reference>
<dbReference type="Proteomes" id="UP000030321">
    <property type="component" value="Unassembled WGS sequence"/>
</dbReference>
<dbReference type="RefSeq" id="WP_045361899.1">
    <property type="nucleotide sequence ID" value="NZ_BBPA01000070.1"/>
</dbReference>
<sequence length="529" mass="58393">MSKKSFLPGCLVVLGLTAVTAGGVYLYLRGQLPWQRFTPLESAKVIPETAFASSFVSTDAKAWSVLAKYGTPESRTAVSQGLEELQKNIFTDKINYQRDIEPWIGSISFAFLPAATPGQSGLLTVIGIKDKIKASEFEKKLGQQVNRKTSTSDYKDIKITAIDWQDNTTIYTAVTGDFLLISYDKKVLESAINTYRGQPSFSSKPEVRKLLSQSLNLPNTLATIYIDDYAKILGADANLSPQSRQELAKIKDIVAGVGVTDTGLQLQMVAKLAPETISNLPSPSRNQVLNYLPGDTIALWSGNNLKQGWEEAEKQSQTNPELQVFLRQIRENFQMATLDADKEVFNWMDREFAFGIIPNQQALGGLGFGGMMIWQTGDYKAAKTTLDKLNQLVKTFPFITIKNSQISGQNVTEWKAEEQAILTYAWPNNDTLKMTVGIPYQPQPNQPISQSENFQASIANLPKNNLGYFFIDVEQIIAKAGGINNLPATELTPEAKAFLESVRGIGITATMPDKTTSKIDVLFSLKQTP</sequence>
<dbReference type="InterPro" id="IPR021787">
    <property type="entry name" value="DUF3352"/>
</dbReference>